<keyword evidence="2" id="KW-0614">Plasmid</keyword>
<dbReference type="Proteomes" id="UP000509702">
    <property type="component" value="Plasmid unnamed7"/>
</dbReference>
<dbReference type="RefSeq" id="WP_136705938.1">
    <property type="nucleotide sequence ID" value="NZ_BSOV01000001.1"/>
</dbReference>
<protein>
    <recommendedName>
        <fullName evidence="4">Ig-like domain-containing protein</fullName>
    </recommendedName>
</protein>
<name>A0A6N1B5X1_9PROT</name>
<keyword evidence="3" id="KW-1185">Reference proteome</keyword>
<proteinExistence type="predicted"/>
<feature type="region of interest" description="Disordered" evidence="1">
    <location>
        <begin position="1164"/>
        <end position="1192"/>
    </location>
</feature>
<evidence type="ECO:0000256" key="1">
    <source>
        <dbReference type="SAM" id="MobiDB-lite"/>
    </source>
</evidence>
<dbReference type="SUPFAM" id="SSF110296">
    <property type="entry name" value="Oligoxyloglucan reducing end-specific cellobiohydrolase"/>
    <property type="match status" value="1"/>
</dbReference>
<gene>
    <name evidence="2" type="ORF">HUE56_29520</name>
</gene>
<geneLocation type="plasmid" evidence="2 3">
    <name>unnamed7</name>
</geneLocation>
<evidence type="ECO:0008006" key="4">
    <source>
        <dbReference type="Google" id="ProtNLM"/>
    </source>
</evidence>
<dbReference type="EMBL" id="CP054622">
    <property type="protein sequence ID" value="QKS54642.1"/>
    <property type="molecule type" value="Genomic_DNA"/>
</dbReference>
<evidence type="ECO:0000313" key="3">
    <source>
        <dbReference type="Proteomes" id="UP000509702"/>
    </source>
</evidence>
<accession>A0A6N1B5X1</accession>
<dbReference type="KEGG" id="aoz:HUE56_29520"/>
<organism evidence="2 3">
    <name type="scientific">Azospirillum oryzae</name>
    <dbReference type="NCBI Taxonomy" id="286727"/>
    <lineage>
        <taxon>Bacteria</taxon>
        <taxon>Pseudomonadati</taxon>
        <taxon>Pseudomonadota</taxon>
        <taxon>Alphaproteobacteria</taxon>
        <taxon>Rhodospirillales</taxon>
        <taxon>Azospirillaceae</taxon>
        <taxon>Azospirillum</taxon>
    </lineage>
</organism>
<evidence type="ECO:0000313" key="2">
    <source>
        <dbReference type="EMBL" id="QKS54642.1"/>
    </source>
</evidence>
<dbReference type="AlphaFoldDB" id="A0A6N1B5X1"/>
<dbReference type="OrthoDB" id="8912780at2"/>
<reference evidence="2 3" key="1">
    <citation type="submission" date="2020-06" db="EMBL/GenBank/DDBJ databases">
        <title>Complete genome of Azosprillum oryzae KACC14407.</title>
        <authorList>
            <person name="Kim M."/>
            <person name="Park Y.-J."/>
            <person name="Shin J.-H."/>
        </authorList>
    </citation>
    <scope>NUCLEOTIDE SEQUENCE [LARGE SCALE GENOMIC DNA]</scope>
    <source>
        <strain evidence="2 3">KACC 14407</strain>
        <plasmid evidence="2 3">unnamed7</plasmid>
    </source>
</reference>
<sequence>MTLANRAEGYKIITDNPLPSSWVGDYKLSATTKDGNGASATREWTITYAPPTVPVVTATANEIWIPGVQHSFRNGARLNPLTTDAWKLPNGVTLGGTHEMRVSMHKDSNVSVVIAGVRVNPGDVGVPIGSYDFTTASGKLSLPMMAAEDGREGQARLWITSVAPNSPGVDLRVNTWVPHVAMKAESWSVRQAFDMAKLKVEAIIGNRCELTSSRSTARSSDVLTAPKCLVEWDPLPTDLKPVTAMTPMAEGRMWVHGAYDVGYKISLVDPNDVQVRVASGTATLTVTPIGNLLAYEPQRSSDRAYRLVQPLEVMMKQSDGPACDTYWSYEEAEYRSSDAVVRCALTWTALPNTLSQDQYWVRPYLKGSLEQAGTQEVRWKVDVVTPLGSKIPAGEGAFTYNVIEPPVPAITEDMLTVLKDGLYAVSRDGGYAGNSVIKGANAVYRISVERGGEVIEDGEFDASPWGETREIQRRLNAVEAELWSRTPWTVRARYSQMPNNKSERTFELLAVPNANIKPVVTVPTTFMLDTQDLPVAVGIRDVYKQEAGYNAATMGEWEVRLVKYIDYRTTEPLTEFVSADNGDVSFTLPEGTFDTGYVRLTAEARVKSPVPEYSRTEFAIRPLNLTVVKGGAIGAGLTARRITGEAPLTSIFSLALDHRLDATALGAVTWQVSADGGATWSVVPPMRNNKMRLSYTFPKGEYDVRAVLQNKFSGAEHTTDPIHVIAYDVPQGKLDGPEHVFLGGNGHYKLLLTHKGEPVTDEQVSVEWSLDAGKSFTPGKLEFNVTREAPERMVLVARARMLDAPPDDPFAWRELRRRVNFVPVRPPMIRIVGPARVEYPQTGTFRGVMGLPYRNMDVELRGWWTLPDGTRVDGPMLTWGPTSENLAADTVTLTYHAEIVGFDGTLGSEDKRVRVWEYVWPEFSLEPTRSSQYAPADVTVRLRQIGRPMQLDNPTYNWSLPPAATLLEDANQTMRVVRTETPGAYPFSASVSDARGHSSTVNTTVNMLAAPNYNMTLAVSPSNPYYRAPLDLTVKPSITGGHPSDRITSLAYYLNGAPTGTTGSYSKMTLGEGTHTVEARAKTLMGWSFGASQTVTVAANTPPRCTATLREWTSGWIYYADCRDDDGRVVGYRWTLDGEPVAFNSNRISVSKLSRSDTPVVTLRGVDDSGAESPEVTAGTEAEPAEVPPATP</sequence>